<sequence length="715" mass="85568">MSFTDSGYFQKQSGNNQNCSYYNQNRFINESSSNNNPNYYPQIQKNIQKEKHRITNYYDSQSRRYQHHKIHEKLTKSVQEQNKPSNIKMNNYQDQFKHEQNNIQDNNKQIIAFQNLNSQKQLPSDQKYSYIEDQDRQQQYNFNNEKEHQYQQDLNNIKVNISRLSNSNYSSNQNQLAKLWQRQQNDQSSREENNYQSKFRGVEESKFKTRTGKFMNKIFFKNNHKSSNDVHILEQYDPNQNNNTKSIFDDILSKIQQEDPQLYEQYQHTTDVQVEDQKNFNEQNSFNSKTVFDEQSAKNQNNQIKTNKYNKKEENQKYHNQRREQKLDQQHSNVSNEIIFMEDHEQHSILPQGKRVECNNQINQNKITDQLNSLNYQFGLNQNCLEKIEGEQQKQNQIHSPLIQNQIKFIQNNVFTPEKDNMIKDEFDEIKQCNIIQIDDNSDQNQVLSFIPLPTLKERIDIVIVDDGNEDLDENLNSTNIKVQNAINLQQNITNNQQNQINQNIIKTNQNIIQNIKSKNQAVNKNVIQVEQDNNLQQINNQKQNIQYQVKINQNMQEYSVYPQNQINFIQSNNTNTMLKNLNNVDDYINTSKDNQQNIIYQQIKQKELLLQHQMNQLQLQQKLLEQQQQLILQSQIQLQQQQQLPQKQQQQQLQMQQQQPSVQQQQQIQQKPTKKSTELKKVNTFFRQKQQILKNLDSLTEEELIKEYEVIYNF</sequence>
<dbReference type="HOGENOM" id="CLU_386636_0_0_1"/>
<evidence type="ECO:0000256" key="2">
    <source>
        <dbReference type="SAM" id="MobiDB-lite"/>
    </source>
</evidence>
<dbReference type="GeneID" id="7839794"/>
<keyword evidence="1" id="KW-0175">Coiled coil</keyword>
<organism evidence="3 4">
    <name type="scientific">Tetrahymena thermophila (strain SB210)</name>
    <dbReference type="NCBI Taxonomy" id="312017"/>
    <lineage>
        <taxon>Eukaryota</taxon>
        <taxon>Sar</taxon>
        <taxon>Alveolata</taxon>
        <taxon>Ciliophora</taxon>
        <taxon>Intramacronucleata</taxon>
        <taxon>Oligohymenophorea</taxon>
        <taxon>Hymenostomatida</taxon>
        <taxon>Tetrahymenina</taxon>
        <taxon>Tetrahymenidae</taxon>
        <taxon>Tetrahymena</taxon>
    </lineage>
</organism>
<feature type="region of interest" description="Disordered" evidence="2">
    <location>
        <begin position="178"/>
        <end position="197"/>
    </location>
</feature>
<dbReference type="InParanoid" id="I7MGL1"/>
<dbReference type="Proteomes" id="UP000009168">
    <property type="component" value="Unassembled WGS sequence"/>
</dbReference>
<evidence type="ECO:0000256" key="1">
    <source>
        <dbReference type="SAM" id="Coils"/>
    </source>
</evidence>
<evidence type="ECO:0000313" key="3">
    <source>
        <dbReference type="EMBL" id="EAS01624.1"/>
    </source>
</evidence>
<dbReference type="KEGG" id="tet:TTHERM_00933130"/>
<feature type="compositionally biased region" description="Polar residues" evidence="2">
    <location>
        <begin position="297"/>
        <end position="306"/>
    </location>
</feature>
<feature type="coiled-coil region" evidence="1">
    <location>
        <begin position="601"/>
        <end position="645"/>
    </location>
</feature>
<accession>I7MGL1</accession>
<dbReference type="RefSeq" id="XP_001021869.1">
    <property type="nucleotide sequence ID" value="XM_001021869.1"/>
</dbReference>
<keyword evidence="4" id="KW-1185">Reference proteome</keyword>
<proteinExistence type="predicted"/>
<feature type="compositionally biased region" description="Basic and acidic residues" evidence="2">
    <location>
        <begin position="310"/>
        <end position="329"/>
    </location>
</feature>
<evidence type="ECO:0000313" key="4">
    <source>
        <dbReference type="Proteomes" id="UP000009168"/>
    </source>
</evidence>
<dbReference type="EMBL" id="GG662564">
    <property type="protein sequence ID" value="EAS01624.1"/>
    <property type="molecule type" value="Genomic_DNA"/>
</dbReference>
<reference evidence="4" key="1">
    <citation type="journal article" date="2006" name="PLoS Biol.">
        <title>Macronuclear genome sequence of the ciliate Tetrahymena thermophila, a model eukaryote.</title>
        <authorList>
            <person name="Eisen J.A."/>
            <person name="Coyne R.S."/>
            <person name="Wu M."/>
            <person name="Wu D."/>
            <person name="Thiagarajan M."/>
            <person name="Wortman J.R."/>
            <person name="Badger J.H."/>
            <person name="Ren Q."/>
            <person name="Amedeo P."/>
            <person name="Jones K.M."/>
            <person name="Tallon L.J."/>
            <person name="Delcher A.L."/>
            <person name="Salzberg S.L."/>
            <person name="Silva J.C."/>
            <person name="Haas B.J."/>
            <person name="Majoros W.H."/>
            <person name="Farzad M."/>
            <person name="Carlton J.M."/>
            <person name="Smith R.K. Jr."/>
            <person name="Garg J."/>
            <person name="Pearlman R.E."/>
            <person name="Karrer K.M."/>
            <person name="Sun L."/>
            <person name="Manning G."/>
            <person name="Elde N.C."/>
            <person name="Turkewitz A.P."/>
            <person name="Asai D.J."/>
            <person name="Wilkes D.E."/>
            <person name="Wang Y."/>
            <person name="Cai H."/>
            <person name="Collins K."/>
            <person name="Stewart B.A."/>
            <person name="Lee S.R."/>
            <person name="Wilamowska K."/>
            <person name="Weinberg Z."/>
            <person name="Ruzzo W.L."/>
            <person name="Wloga D."/>
            <person name="Gaertig J."/>
            <person name="Frankel J."/>
            <person name="Tsao C.-C."/>
            <person name="Gorovsky M.A."/>
            <person name="Keeling P.J."/>
            <person name="Waller R.F."/>
            <person name="Patron N.J."/>
            <person name="Cherry J.M."/>
            <person name="Stover N.A."/>
            <person name="Krieger C.J."/>
            <person name="del Toro C."/>
            <person name="Ryder H.F."/>
            <person name="Williamson S.C."/>
            <person name="Barbeau R.A."/>
            <person name="Hamilton E.P."/>
            <person name="Orias E."/>
        </authorList>
    </citation>
    <scope>NUCLEOTIDE SEQUENCE [LARGE SCALE GENOMIC DNA]</scope>
    <source>
        <strain evidence="4">SB210</strain>
    </source>
</reference>
<feature type="region of interest" description="Disordered" evidence="2">
    <location>
        <begin position="287"/>
        <end position="330"/>
    </location>
</feature>
<feature type="region of interest" description="Disordered" evidence="2">
    <location>
        <begin position="1"/>
        <end position="21"/>
    </location>
</feature>
<protein>
    <submittedName>
        <fullName evidence="3">Uncharacterized protein</fullName>
    </submittedName>
</protein>
<dbReference type="AlphaFoldDB" id="I7MGL1"/>
<name>I7MGL1_TETTS</name>
<gene>
    <name evidence="3" type="ORF">TTHERM_00933130</name>
</gene>